<accession>A0A0B2UR65</accession>
<evidence type="ECO:0000313" key="1">
    <source>
        <dbReference type="EMBL" id="KHN71719.1"/>
    </source>
</evidence>
<comment type="caution">
    <text evidence="1">The sequence shown here is derived from an EMBL/GenBank/DDBJ whole genome shotgun (WGS) entry which is preliminary data.</text>
</comment>
<sequence length="68" mass="7597">MLAAARGVSLGLGRINLSDLHTLPKERVEVGKVRRLPKAAEKTKIVIKKHIDKKYYWTLSSGIVLESL</sequence>
<name>A0A0B2UR65_TOXCA</name>
<dbReference type="EMBL" id="JPKZ01020809">
    <property type="protein sequence ID" value="KHN71719.1"/>
    <property type="molecule type" value="Genomic_DNA"/>
</dbReference>
<evidence type="ECO:0000313" key="2">
    <source>
        <dbReference type="Proteomes" id="UP000031036"/>
    </source>
</evidence>
<proteinExistence type="predicted"/>
<dbReference type="Proteomes" id="UP000031036">
    <property type="component" value="Unassembled WGS sequence"/>
</dbReference>
<reference evidence="1 2" key="1">
    <citation type="submission" date="2014-11" db="EMBL/GenBank/DDBJ databases">
        <title>Genetic blueprint of the zoonotic pathogen Toxocara canis.</title>
        <authorList>
            <person name="Zhu X.-Q."/>
            <person name="Korhonen P.K."/>
            <person name="Cai H."/>
            <person name="Young N.D."/>
            <person name="Nejsum P."/>
            <person name="von Samson-Himmelstjerna G."/>
            <person name="Boag P.R."/>
            <person name="Tan P."/>
            <person name="Li Q."/>
            <person name="Min J."/>
            <person name="Yang Y."/>
            <person name="Wang X."/>
            <person name="Fang X."/>
            <person name="Hall R.S."/>
            <person name="Hofmann A."/>
            <person name="Sternberg P.W."/>
            <person name="Jex A.R."/>
            <person name="Gasser R.B."/>
        </authorList>
    </citation>
    <scope>NUCLEOTIDE SEQUENCE [LARGE SCALE GENOMIC DNA]</scope>
    <source>
        <strain evidence="1">PN_DK_2014</strain>
    </source>
</reference>
<dbReference type="OMA" id="KADAKMY"/>
<gene>
    <name evidence="1" type="ORF">Tcan_06297</name>
</gene>
<dbReference type="AlphaFoldDB" id="A0A0B2UR65"/>
<protein>
    <submittedName>
        <fullName evidence="1">Uncharacterized protein</fullName>
    </submittedName>
</protein>
<keyword evidence="2" id="KW-1185">Reference proteome</keyword>
<dbReference type="OrthoDB" id="5872729at2759"/>
<organism evidence="1 2">
    <name type="scientific">Toxocara canis</name>
    <name type="common">Canine roundworm</name>
    <dbReference type="NCBI Taxonomy" id="6265"/>
    <lineage>
        <taxon>Eukaryota</taxon>
        <taxon>Metazoa</taxon>
        <taxon>Ecdysozoa</taxon>
        <taxon>Nematoda</taxon>
        <taxon>Chromadorea</taxon>
        <taxon>Rhabditida</taxon>
        <taxon>Spirurina</taxon>
        <taxon>Ascaridomorpha</taxon>
        <taxon>Ascaridoidea</taxon>
        <taxon>Toxocaridae</taxon>
        <taxon>Toxocara</taxon>
    </lineage>
</organism>